<organism evidence="2 3">
    <name type="scientific">Haloarchaeobius iranensis</name>
    <dbReference type="NCBI Taxonomy" id="996166"/>
    <lineage>
        <taxon>Archaea</taxon>
        <taxon>Methanobacteriati</taxon>
        <taxon>Methanobacteriota</taxon>
        <taxon>Stenosarchaea group</taxon>
        <taxon>Halobacteria</taxon>
        <taxon>Halobacteriales</taxon>
        <taxon>Halorubellaceae</taxon>
        <taxon>Haloarchaeobius</taxon>
    </lineage>
</organism>
<dbReference type="EMBL" id="FNIA01000002">
    <property type="protein sequence ID" value="SDM45266.1"/>
    <property type="molecule type" value="Genomic_DNA"/>
</dbReference>
<feature type="domain" description="C2H2-type" evidence="1">
    <location>
        <begin position="3"/>
        <end position="33"/>
    </location>
</feature>
<dbReference type="InterPro" id="IPR036236">
    <property type="entry name" value="Znf_C2H2_sf"/>
</dbReference>
<dbReference type="SUPFAM" id="SSF57667">
    <property type="entry name" value="beta-beta-alpha zinc fingers"/>
    <property type="match status" value="1"/>
</dbReference>
<dbReference type="SMART" id="SM00355">
    <property type="entry name" value="ZnF_C2H2"/>
    <property type="match status" value="2"/>
</dbReference>
<dbReference type="RefSeq" id="WP_089731483.1">
    <property type="nucleotide sequence ID" value="NZ_FNIA01000002.1"/>
</dbReference>
<dbReference type="Proteomes" id="UP000199370">
    <property type="component" value="Unassembled WGS sequence"/>
</dbReference>
<dbReference type="Pfam" id="PF24446">
    <property type="entry name" value="DUF7565"/>
    <property type="match status" value="1"/>
</dbReference>
<name>A0A1G9TC75_9EURY</name>
<evidence type="ECO:0000259" key="1">
    <source>
        <dbReference type="PROSITE" id="PS50157"/>
    </source>
</evidence>
<protein>
    <recommendedName>
        <fullName evidence="1">C2H2-type domain-containing protein</fullName>
    </recommendedName>
</protein>
<dbReference type="STRING" id="996166.SAMN05192554_102264"/>
<dbReference type="PROSITE" id="PS50157">
    <property type="entry name" value="ZINC_FINGER_C2H2_2"/>
    <property type="match status" value="1"/>
</dbReference>
<proteinExistence type="predicted"/>
<accession>A0A1G9TC75</accession>
<keyword evidence="3" id="KW-1185">Reference proteome</keyword>
<reference evidence="2 3" key="1">
    <citation type="submission" date="2016-10" db="EMBL/GenBank/DDBJ databases">
        <authorList>
            <person name="de Groot N.N."/>
        </authorList>
    </citation>
    <scope>NUCLEOTIDE SEQUENCE [LARGE SCALE GENOMIC DNA]</scope>
    <source>
        <strain evidence="3">EB21,IBRC-M 10013,KCTC 4048</strain>
    </source>
</reference>
<dbReference type="AlphaFoldDB" id="A0A1G9TC75"/>
<evidence type="ECO:0000313" key="3">
    <source>
        <dbReference type="Proteomes" id="UP000199370"/>
    </source>
</evidence>
<gene>
    <name evidence="2" type="ORF">SAMN05192554_102264</name>
</gene>
<dbReference type="PROSITE" id="PS00028">
    <property type="entry name" value="ZINC_FINGER_C2H2_1"/>
    <property type="match status" value="1"/>
</dbReference>
<evidence type="ECO:0000313" key="2">
    <source>
        <dbReference type="EMBL" id="SDM45266.1"/>
    </source>
</evidence>
<dbReference type="OrthoDB" id="311125at2157"/>
<dbReference type="InterPro" id="IPR013087">
    <property type="entry name" value="Znf_C2H2_type"/>
</dbReference>
<sequence length="100" mass="11234">MPWECGIDGCGERFGTPEDLVVHQSSDHERRECKVCGVVVPDGYLAIRHAFNEHSRAEYVRAYGASSEEVREREEIKDLVEDEADLQTVVERLGGEAVQS</sequence>
<dbReference type="InterPro" id="IPR055987">
    <property type="entry name" value="DUF7565"/>
</dbReference>